<dbReference type="EMBL" id="BJZI01000025">
    <property type="protein sequence ID" value="GEO67298.1"/>
    <property type="molecule type" value="Genomic_DNA"/>
</dbReference>
<dbReference type="Proteomes" id="UP000321691">
    <property type="component" value="Unassembled WGS sequence"/>
</dbReference>
<dbReference type="Gene3D" id="3.10.450.40">
    <property type="match status" value="1"/>
</dbReference>
<keyword evidence="2" id="KW-1185">Reference proteome</keyword>
<gene>
    <name evidence="1" type="ORF">LSP04_17170</name>
</gene>
<reference evidence="1 2" key="1">
    <citation type="submission" date="2019-07" db="EMBL/GenBank/DDBJ databases">
        <title>Whole genome shotgun sequence of Lactobacillus spicheri NBRC 107155.</title>
        <authorList>
            <person name="Hosoyama A."/>
            <person name="Uohara A."/>
            <person name="Ohji S."/>
            <person name="Ichikawa N."/>
        </authorList>
    </citation>
    <scope>NUCLEOTIDE SEQUENCE [LARGE SCALE GENOMIC DNA]</scope>
    <source>
        <strain evidence="1 2">NBRC 107155</strain>
    </source>
</reference>
<proteinExistence type="predicted"/>
<evidence type="ECO:0000313" key="2">
    <source>
        <dbReference type="Proteomes" id="UP000321691"/>
    </source>
</evidence>
<accession>A0ABQ0WQ88</accession>
<name>A0ABQ0WQ88_9LACO</name>
<dbReference type="RefSeq" id="WP_056962912.1">
    <property type="nucleotide sequence ID" value="NZ_BJZI01000025.1"/>
</dbReference>
<sequence>MRMDLAVDEDGNLKIDPDTGDFVMMDDTDLAESTRIALGTNRGELRWNPGFGLDHLSLESELDDETAVESEMNDYLESQFDNFVSLTVDSIDRDGRTATIKTEVTYLDDDGNEQVANGETEVNDNAGF</sequence>
<comment type="caution">
    <text evidence="1">The sequence shown here is derived from an EMBL/GenBank/DDBJ whole genome shotgun (WGS) entry which is preliminary data.</text>
</comment>
<organism evidence="1 2">
    <name type="scientific">Levilactobacillus spicheri</name>
    <dbReference type="NCBI Taxonomy" id="216463"/>
    <lineage>
        <taxon>Bacteria</taxon>
        <taxon>Bacillati</taxon>
        <taxon>Bacillota</taxon>
        <taxon>Bacilli</taxon>
        <taxon>Lactobacillales</taxon>
        <taxon>Lactobacillaceae</taxon>
        <taxon>Levilactobacillus</taxon>
    </lineage>
</organism>
<protein>
    <submittedName>
        <fullName evidence="1">Uncharacterized protein</fullName>
    </submittedName>
</protein>
<evidence type="ECO:0000313" key="1">
    <source>
        <dbReference type="EMBL" id="GEO67298.1"/>
    </source>
</evidence>